<gene>
    <name evidence="4" type="ORF">H8698_03875</name>
</gene>
<organism evidence="4 5">
    <name type="scientific">Congzhengia minquanensis</name>
    <dbReference type="NCBI Taxonomy" id="2763657"/>
    <lineage>
        <taxon>Bacteria</taxon>
        <taxon>Bacillati</taxon>
        <taxon>Bacillota</taxon>
        <taxon>Clostridia</taxon>
        <taxon>Eubacteriales</taxon>
        <taxon>Oscillospiraceae</taxon>
        <taxon>Congzhengia</taxon>
    </lineage>
</organism>
<keyword evidence="1 2" id="KW-0238">DNA-binding</keyword>
<reference evidence="4" key="1">
    <citation type="submission" date="2020-08" db="EMBL/GenBank/DDBJ databases">
        <title>Genome public.</title>
        <authorList>
            <person name="Liu C."/>
            <person name="Sun Q."/>
        </authorList>
    </citation>
    <scope>NUCLEOTIDE SEQUENCE</scope>
    <source>
        <strain evidence="4">H8</strain>
    </source>
</reference>
<dbReference type="EMBL" id="JACRSU010000001">
    <property type="protein sequence ID" value="MBC8540113.1"/>
    <property type="molecule type" value="Genomic_DNA"/>
</dbReference>
<evidence type="ECO:0000256" key="1">
    <source>
        <dbReference type="ARBA" id="ARBA00023125"/>
    </source>
</evidence>
<evidence type="ECO:0000313" key="4">
    <source>
        <dbReference type="EMBL" id="MBC8540113.1"/>
    </source>
</evidence>
<evidence type="ECO:0000256" key="2">
    <source>
        <dbReference type="PROSITE-ProRule" id="PRU00335"/>
    </source>
</evidence>
<keyword evidence="5" id="KW-1185">Reference proteome</keyword>
<dbReference type="GO" id="GO:0003677">
    <property type="term" value="F:DNA binding"/>
    <property type="evidence" value="ECO:0007669"/>
    <property type="project" value="UniProtKB-UniRule"/>
</dbReference>
<feature type="domain" description="HTH tetR-type" evidence="3">
    <location>
        <begin position="3"/>
        <end position="63"/>
    </location>
</feature>
<dbReference type="Gene3D" id="1.10.357.10">
    <property type="entry name" value="Tetracycline Repressor, domain 2"/>
    <property type="match status" value="1"/>
</dbReference>
<dbReference type="InterPro" id="IPR009057">
    <property type="entry name" value="Homeodomain-like_sf"/>
</dbReference>
<dbReference type="InterPro" id="IPR039532">
    <property type="entry name" value="TetR_C_Firmicutes"/>
</dbReference>
<name>A0A926DJK5_9FIRM</name>
<accession>A0A926DJK5</accession>
<protein>
    <submittedName>
        <fullName evidence="4">TetR/AcrR family transcriptional regulator</fullName>
    </submittedName>
</protein>
<dbReference type="InterPro" id="IPR001647">
    <property type="entry name" value="HTH_TetR"/>
</dbReference>
<dbReference type="Pfam" id="PF14278">
    <property type="entry name" value="TetR_C_8"/>
    <property type="match status" value="1"/>
</dbReference>
<dbReference type="PROSITE" id="PS50977">
    <property type="entry name" value="HTH_TETR_2"/>
    <property type="match status" value="1"/>
</dbReference>
<sequence length="186" mass="21407">MASFTKKAIIASFLKFLNEKPLSKITVKDIVEDCGINRNSFYYHFEDLPSLAEAVLMEDAAKIVEQAKDLTSFEDCLTIALDMALKNKRAVMHLYQSQSRESFERYLNKIAEFTAKEYIHKIARGYDVSSADKEIIIHYYKCQLIGFVLDWLNSGMNYDIQQNIKRLCELFSGATQTAFLRSAENE</sequence>
<feature type="DNA-binding region" description="H-T-H motif" evidence="2">
    <location>
        <begin position="26"/>
        <end position="45"/>
    </location>
</feature>
<dbReference type="Pfam" id="PF00440">
    <property type="entry name" value="TetR_N"/>
    <property type="match status" value="1"/>
</dbReference>
<dbReference type="SUPFAM" id="SSF46689">
    <property type="entry name" value="Homeodomain-like"/>
    <property type="match status" value="1"/>
</dbReference>
<dbReference type="Proteomes" id="UP000611762">
    <property type="component" value="Unassembled WGS sequence"/>
</dbReference>
<evidence type="ECO:0000259" key="3">
    <source>
        <dbReference type="PROSITE" id="PS50977"/>
    </source>
</evidence>
<evidence type="ECO:0000313" key="5">
    <source>
        <dbReference type="Proteomes" id="UP000611762"/>
    </source>
</evidence>
<dbReference type="RefSeq" id="WP_177679727.1">
    <property type="nucleotide sequence ID" value="NZ_JACRSU010000001.1"/>
</dbReference>
<comment type="caution">
    <text evidence="4">The sequence shown here is derived from an EMBL/GenBank/DDBJ whole genome shotgun (WGS) entry which is preliminary data.</text>
</comment>
<dbReference type="InterPro" id="IPR050624">
    <property type="entry name" value="HTH-type_Tx_Regulator"/>
</dbReference>
<dbReference type="PANTHER" id="PTHR43479">
    <property type="entry name" value="ACREF/ENVCD OPERON REPRESSOR-RELATED"/>
    <property type="match status" value="1"/>
</dbReference>
<dbReference type="PANTHER" id="PTHR43479:SF7">
    <property type="entry name" value="TETR-FAMILY TRANSCRIPTIONAL REGULATOR"/>
    <property type="match status" value="1"/>
</dbReference>
<proteinExistence type="predicted"/>
<dbReference type="AlphaFoldDB" id="A0A926DJK5"/>